<name>A0A7C3VHK9_9CYAN</name>
<organism evidence="1">
    <name type="scientific">Planktothricoides sp. SpSt-374</name>
    <dbReference type="NCBI Taxonomy" id="2282167"/>
    <lineage>
        <taxon>Bacteria</taxon>
        <taxon>Bacillati</taxon>
        <taxon>Cyanobacteriota</taxon>
        <taxon>Cyanophyceae</taxon>
        <taxon>Oscillatoriophycideae</taxon>
        <taxon>Oscillatoriales</taxon>
        <taxon>Oscillatoriaceae</taxon>
        <taxon>Planktothricoides</taxon>
    </lineage>
</organism>
<dbReference type="AlphaFoldDB" id="A0A7C3VHK9"/>
<proteinExistence type="predicted"/>
<comment type="caution">
    <text evidence="1">The sequence shown here is derived from an EMBL/GenBank/DDBJ whole genome shotgun (WGS) entry which is preliminary data.</text>
</comment>
<protein>
    <submittedName>
        <fullName evidence="1">Uncharacterized protein</fullName>
    </submittedName>
</protein>
<reference evidence="1" key="1">
    <citation type="journal article" date="2020" name="mSystems">
        <title>Genome- and Community-Level Interaction Insights into Carbon Utilization and Element Cycling Functions of Hydrothermarchaeota in Hydrothermal Sediment.</title>
        <authorList>
            <person name="Zhou Z."/>
            <person name="Liu Y."/>
            <person name="Xu W."/>
            <person name="Pan J."/>
            <person name="Luo Z.H."/>
            <person name="Li M."/>
        </authorList>
    </citation>
    <scope>NUCLEOTIDE SEQUENCE [LARGE SCALE GENOMIC DNA]</scope>
    <source>
        <strain evidence="1">SpSt-374</strain>
    </source>
</reference>
<evidence type="ECO:0000313" key="1">
    <source>
        <dbReference type="EMBL" id="HGF99616.1"/>
    </source>
</evidence>
<sequence>MFSQVYYLLRSRLDGSYLVAHPDSNSNHPPVSDVGYLLMFREHFDALAYLNQHGPKVSSGNADFTSRFAVESIPGSQLKPLIDRWGFQGLGIVADPILPTVDFLTLS</sequence>
<dbReference type="EMBL" id="DSPX01000025">
    <property type="protein sequence ID" value="HGF99616.1"/>
    <property type="molecule type" value="Genomic_DNA"/>
</dbReference>
<gene>
    <name evidence="1" type="ORF">ENR15_02840</name>
</gene>
<accession>A0A7C3VHK9</accession>